<name>A0A9N8EG54_9STRA</name>
<dbReference type="AlphaFoldDB" id="A0A9N8EG54"/>
<feature type="compositionally biased region" description="Basic and acidic residues" evidence="2">
    <location>
        <begin position="225"/>
        <end position="250"/>
    </location>
</feature>
<evidence type="ECO:0000256" key="2">
    <source>
        <dbReference type="SAM" id="MobiDB-lite"/>
    </source>
</evidence>
<feature type="compositionally biased region" description="Basic and acidic residues" evidence="2">
    <location>
        <begin position="126"/>
        <end position="145"/>
    </location>
</feature>
<organism evidence="3 4">
    <name type="scientific">Seminavis robusta</name>
    <dbReference type="NCBI Taxonomy" id="568900"/>
    <lineage>
        <taxon>Eukaryota</taxon>
        <taxon>Sar</taxon>
        <taxon>Stramenopiles</taxon>
        <taxon>Ochrophyta</taxon>
        <taxon>Bacillariophyta</taxon>
        <taxon>Bacillariophyceae</taxon>
        <taxon>Bacillariophycidae</taxon>
        <taxon>Naviculales</taxon>
        <taxon>Naviculaceae</taxon>
        <taxon>Seminavis</taxon>
    </lineage>
</organism>
<keyword evidence="1" id="KW-0175">Coiled coil</keyword>
<keyword evidence="4" id="KW-1185">Reference proteome</keyword>
<feature type="region of interest" description="Disordered" evidence="2">
    <location>
        <begin position="449"/>
        <end position="477"/>
    </location>
</feature>
<evidence type="ECO:0000256" key="1">
    <source>
        <dbReference type="SAM" id="Coils"/>
    </source>
</evidence>
<feature type="compositionally biased region" description="Basic and acidic residues" evidence="2">
    <location>
        <begin position="464"/>
        <end position="477"/>
    </location>
</feature>
<feature type="compositionally biased region" description="Low complexity" evidence="2">
    <location>
        <begin position="207"/>
        <end position="222"/>
    </location>
</feature>
<feature type="coiled-coil region" evidence="1">
    <location>
        <begin position="403"/>
        <end position="444"/>
    </location>
</feature>
<proteinExistence type="predicted"/>
<dbReference type="Proteomes" id="UP001153069">
    <property type="component" value="Unassembled WGS sequence"/>
</dbReference>
<feature type="region of interest" description="Disordered" evidence="2">
    <location>
        <begin position="1"/>
        <end position="20"/>
    </location>
</feature>
<feature type="region of interest" description="Disordered" evidence="2">
    <location>
        <begin position="29"/>
        <end position="317"/>
    </location>
</feature>
<feature type="compositionally biased region" description="Basic and acidic residues" evidence="2">
    <location>
        <begin position="87"/>
        <end position="104"/>
    </location>
</feature>
<gene>
    <name evidence="3" type="ORF">SEMRO_887_G216330.1</name>
</gene>
<reference evidence="3" key="1">
    <citation type="submission" date="2020-06" db="EMBL/GenBank/DDBJ databases">
        <authorList>
            <consortium name="Plant Systems Biology data submission"/>
        </authorList>
    </citation>
    <scope>NUCLEOTIDE SEQUENCE</scope>
    <source>
        <strain evidence="3">D6</strain>
    </source>
</reference>
<dbReference type="EMBL" id="CAICTM010000885">
    <property type="protein sequence ID" value="CAB9517865.1"/>
    <property type="molecule type" value="Genomic_DNA"/>
</dbReference>
<feature type="compositionally biased region" description="Low complexity" evidence="2">
    <location>
        <begin position="147"/>
        <end position="171"/>
    </location>
</feature>
<feature type="compositionally biased region" description="Basic and acidic residues" evidence="2">
    <location>
        <begin position="188"/>
        <end position="203"/>
    </location>
</feature>
<feature type="compositionally biased region" description="Low complexity" evidence="2">
    <location>
        <begin position="63"/>
        <end position="73"/>
    </location>
</feature>
<evidence type="ECO:0000313" key="3">
    <source>
        <dbReference type="EMBL" id="CAB9517865.1"/>
    </source>
</evidence>
<protein>
    <submittedName>
        <fullName evidence="3">Uncharacterized protein</fullName>
    </submittedName>
</protein>
<sequence length="492" mass="54303">MAREQCRDPPGERIPCSFIDDEEASVASIYVDRPTISDNDATRKHSQEGEGDKPNVCPRKGSKSGSTTGSTSSANTEEGEDNQESVASHDEEPKMDHLSDHSLTEESSSVVPSEDQLDQPELEAGTCREAEDGPLQEEPRDDPPSHLDSLGDTSSLSLGPNPNNNQLNPKLSQRELASTDCSSGCDQTTKEGNQENDTLHQEEPNPSQNSSTEELSSSVPSEDQLDLKEIQPHKETEERSHHQEKNEPNKDPPSQKSSREEHPSSSSALVASGASKTRRVHRRRSLQYTATPAGKPTKGLRRFFQGRRGSLDSSIPLRRGLRRSEADMAVKRTMFRIRPSVLQTAQQQLDSSSASQEEEEIEVAGEEMESLPGAVAVPPRELRRRQTNSSIPVAIMVDDDSGNEDHQQEVEALRRLVEQKDSKIEALEQELAVLRQRLNMETVIAEPLSPVFGGDPAPNTTSTQHDRQDTTLTEAEKYALNVLLRDKRGRGT</sequence>
<evidence type="ECO:0000313" key="4">
    <source>
        <dbReference type="Proteomes" id="UP001153069"/>
    </source>
</evidence>
<comment type="caution">
    <text evidence="3">The sequence shown here is derived from an EMBL/GenBank/DDBJ whole genome shotgun (WGS) entry which is preliminary data.</text>
</comment>
<feature type="compositionally biased region" description="Low complexity" evidence="2">
    <location>
        <begin position="264"/>
        <end position="275"/>
    </location>
</feature>
<feature type="compositionally biased region" description="Basic and acidic residues" evidence="2">
    <location>
        <begin position="40"/>
        <end position="53"/>
    </location>
</feature>
<feature type="compositionally biased region" description="Basic and acidic residues" evidence="2">
    <location>
        <begin position="1"/>
        <end position="11"/>
    </location>
</feature>
<feature type="compositionally biased region" description="Polar residues" evidence="2">
    <location>
        <begin position="175"/>
        <end position="187"/>
    </location>
</feature>
<accession>A0A9N8EG54</accession>
<feature type="compositionally biased region" description="Basic residues" evidence="2">
    <location>
        <begin position="276"/>
        <end position="285"/>
    </location>
</feature>